<dbReference type="OrthoDB" id="10254187at2759"/>
<protein>
    <recommendedName>
        <fullName evidence="3">Telomere length regulation protein conserved domain-containing protein</fullName>
    </recommendedName>
</protein>
<dbReference type="GO" id="GO:0005829">
    <property type="term" value="C:cytosol"/>
    <property type="evidence" value="ECO:0007669"/>
    <property type="project" value="TreeGrafter"/>
</dbReference>
<keyword evidence="5" id="KW-1185">Reference proteome</keyword>
<dbReference type="PANTHER" id="PTHR15830">
    <property type="entry name" value="TELOMERE LENGTH REGULATION PROTEIN TEL2 FAMILY MEMBER"/>
    <property type="match status" value="1"/>
</dbReference>
<dbReference type="EMBL" id="KI669459">
    <property type="protein sequence ID" value="OCF61321.1"/>
    <property type="molecule type" value="Genomic_DNA"/>
</dbReference>
<dbReference type="GO" id="GO:0051879">
    <property type="term" value="F:Hsp90 protein binding"/>
    <property type="evidence" value="ECO:0007669"/>
    <property type="project" value="TreeGrafter"/>
</dbReference>
<evidence type="ECO:0000259" key="3">
    <source>
        <dbReference type="Pfam" id="PF10193"/>
    </source>
</evidence>
<dbReference type="Pfam" id="PF10193">
    <property type="entry name" value="Telomere_reg-2"/>
    <property type="match status" value="1"/>
</dbReference>
<dbReference type="AlphaFoldDB" id="A0A1B9J0K3"/>
<comment type="similarity">
    <text evidence="1">Belongs to the TEL2 family.</text>
</comment>
<dbReference type="Gene3D" id="1.25.40.720">
    <property type="entry name" value="Telomere length regulation protein 2, C-terminal domain"/>
    <property type="match status" value="1"/>
</dbReference>
<evidence type="ECO:0000256" key="1">
    <source>
        <dbReference type="ARBA" id="ARBA00006133"/>
    </source>
</evidence>
<evidence type="ECO:0000256" key="2">
    <source>
        <dbReference type="SAM" id="MobiDB-lite"/>
    </source>
</evidence>
<dbReference type="GO" id="GO:0042162">
    <property type="term" value="F:telomeric DNA binding"/>
    <property type="evidence" value="ECO:0007669"/>
    <property type="project" value="TreeGrafter"/>
</dbReference>
<dbReference type="STRING" id="1331196.A0A1B9J0K3"/>
<proteinExistence type="inferred from homology"/>
<dbReference type="InterPro" id="IPR038528">
    <property type="entry name" value="TEL2_C_sf"/>
</dbReference>
<dbReference type="Proteomes" id="UP000092583">
    <property type="component" value="Unassembled WGS sequence"/>
</dbReference>
<reference evidence="5" key="2">
    <citation type="submission" date="2013-12" db="EMBL/GenBank/DDBJ databases">
        <title>Evolution of pathogenesis and genome organization in the Tremellales.</title>
        <authorList>
            <person name="Cuomo C."/>
            <person name="Litvintseva A."/>
            <person name="Heitman J."/>
            <person name="Chen Y."/>
            <person name="Sun S."/>
            <person name="Springer D."/>
            <person name="Dromer F."/>
            <person name="Young S."/>
            <person name="Zeng Q."/>
            <person name="Chapman S."/>
            <person name="Gujja S."/>
            <person name="Saif S."/>
            <person name="Birren B."/>
        </authorList>
    </citation>
    <scope>NUCLEOTIDE SEQUENCE [LARGE SCALE GENOMIC DNA]</scope>
    <source>
        <strain evidence="5">CBS 10435</strain>
    </source>
</reference>
<dbReference type="PANTHER" id="PTHR15830:SF10">
    <property type="entry name" value="TELOMERE LENGTH REGULATION PROTEIN TEL2 HOMOLOG"/>
    <property type="match status" value="1"/>
</dbReference>
<dbReference type="InterPro" id="IPR051970">
    <property type="entry name" value="TEL2_Regulation"/>
</dbReference>
<evidence type="ECO:0000313" key="5">
    <source>
        <dbReference type="Proteomes" id="UP000092583"/>
    </source>
</evidence>
<dbReference type="GO" id="GO:0051083">
    <property type="term" value="P:'de novo' cotranslational protein folding"/>
    <property type="evidence" value="ECO:0007669"/>
    <property type="project" value="TreeGrafter"/>
</dbReference>
<accession>A0A1B9J0K3</accession>
<sequence length="1068" mass="117060">MTETFASALKTLRDTLRNPNSLSPDDLAFQLSSTLQSLHIHPTSIVPDLISSEDLRSITRYLPSVQDLLLNQIVPTFYDTLNSQDRQNLKSFFVPAKVPDGLQIRRNIALCSYTTLPTYFNTPKPGQNALIKPARKFLLDILGELVSIYSIDDLYHAIYSQDSKGKSKEDATKSLQWEEAIRSCVGLPAKVGNAVGGWKAEGGLVDVQKALEARLNFHRLIVKLECLMYELSQGSGSADTTPLRLVLEKLCAIGLLSSSPSSGDSRTPSLFPSLLPPLLQHLHPPLTSSLRPYPAEYLPPIFLQLPSSTLASFVDSLITHLAFNLIPPSSPLEPDKPDNRIKRSLEVLTGVIGSPKLGEEAWDAVLRTVLSGKSSLKLSDQSDQARNRLIVGWIAKSGEDGIKSFIGSIIEAWTDPKYVKFTLYSQQFNLTHILILALSLLPPLSPWLVALSHRSKLIMAFQSYLSHPDAAIRRLGMLVAEIISQLTIPEDNPFTGIWDGNGEGREECRWLRRIIGIRDERAVIDETETGEEWLLGWKEQDEDVGSTRATSPVSLPTEPKQPKRGRTTAPNQPKASSKSKPKIVMLDPDQLDDPMEGYASSSPSSSRSPSPTPSYLEEVAADPSLAIDATQKKKVTRPVYIPQLVALLKERDKPESIEMGLRFGEGLIRAKREFGTELAENAVAVTLMTLGLNDPFNLEGFDEKRQGIMDALVACSPKEVAPFLVEQYFSTQYSLQQKSAILTALAMGARELAGLTVPTPPTTRKIDFPSKTLPPSLHKKYLTIADIPPSRRDTIENGQLEETMDVMRNKLLSKGAKKGDEVPEIARERRLKVGNGKKTLVAELGTLKDSQMISATAQSTTVSKPVIAYKAIAGEYFVMPLINRFWQYYKDTSLREARGGSGGYKGTGTGMMMSPIGLEKFLITSSVLLHASRHSPVFLAVLAPEALELALTLGIRFTSTSRMTGNDDDTNLEGSDSLVVGSSLELCLVVLDTSYELDGGRSLMMERSDLVMGVGEWATTIFQNELEGNQVSGGQGGKSEGRIKANAAAVVLKVGEVGEKWGGMGMRF</sequence>
<dbReference type="InterPro" id="IPR019337">
    <property type="entry name" value="Telomere_length_regulation_dom"/>
</dbReference>
<feature type="compositionally biased region" description="Polar residues" evidence="2">
    <location>
        <begin position="568"/>
        <end position="578"/>
    </location>
</feature>
<organism evidence="4 5">
    <name type="scientific">Kwoniella mangroviensis CBS 10435</name>
    <dbReference type="NCBI Taxonomy" id="1331196"/>
    <lineage>
        <taxon>Eukaryota</taxon>
        <taxon>Fungi</taxon>
        <taxon>Dikarya</taxon>
        <taxon>Basidiomycota</taxon>
        <taxon>Agaricomycotina</taxon>
        <taxon>Tremellomycetes</taxon>
        <taxon>Tremellales</taxon>
        <taxon>Cryptococcaceae</taxon>
        <taxon>Kwoniella</taxon>
    </lineage>
</organism>
<feature type="region of interest" description="Disordered" evidence="2">
    <location>
        <begin position="535"/>
        <end position="616"/>
    </location>
</feature>
<name>A0A1B9J0K3_9TREE</name>
<feature type="compositionally biased region" description="Low complexity" evidence="2">
    <location>
        <begin position="600"/>
        <end position="609"/>
    </location>
</feature>
<gene>
    <name evidence="4" type="ORF">L486_00969</name>
</gene>
<reference evidence="4 5" key="1">
    <citation type="submission" date="2013-07" db="EMBL/GenBank/DDBJ databases">
        <title>The Genome Sequence of Kwoniella mangroviensis CBS10435.</title>
        <authorList>
            <consortium name="The Broad Institute Genome Sequencing Platform"/>
            <person name="Cuomo C."/>
            <person name="Litvintseva A."/>
            <person name="Chen Y."/>
            <person name="Heitman J."/>
            <person name="Sun S."/>
            <person name="Springer D."/>
            <person name="Dromer F."/>
            <person name="Young S.K."/>
            <person name="Zeng Q."/>
            <person name="Gargeya S."/>
            <person name="Fitzgerald M."/>
            <person name="Abouelleil A."/>
            <person name="Alvarado L."/>
            <person name="Berlin A.M."/>
            <person name="Chapman S.B."/>
            <person name="Dewar J."/>
            <person name="Goldberg J."/>
            <person name="Griggs A."/>
            <person name="Gujja S."/>
            <person name="Hansen M."/>
            <person name="Howarth C."/>
            <person name="Imamovic A."/>
            <person name="Larimer J."/>
            <person name="McCowan C."/>
            <person name="Murphy C."/>
            <person name="Pearson M."/>
            <person name="Priest M."/>
            <person name="Roberts A."/>
            <person name="Saif S."/>
            <person name="Shea T."/>
            <person name="Sykes S."/>
            <person name="Wortman J."/>
            <person name="Nusbaum C."/>
            <person name="Birren B."/>
        </authorList>
    </citation>
    <scope>NUCLEOTIDE SEQUENCE [LARGE SCALE GENOMIC DNA]</scope>
    <source>
        <strain evidence="4 5">CBS 10435</strain>
    </source>
</reference>
<evidence type="ECO:0000313" key="4">
    <source>
        <dbReference type="EMBL" id="OCF61321.1"/>
    </source>
</evidence>
<feature type="domain" description="Telomere length regulation protein conserved" evidence="3">
    <location>
        <begin position="638"/>
        <end position="749"/>
    </location>
</feature>